<sequence>MDMKIVPMLAIEACLLALLIALLAFFLSGKSKSRKYRARLVDCRNAVSIYILDISHNNVTTFSSSGLSEASHFSLGEFYSHFASDEQTRVIEWVNSLLDKGSDAPDFLETNVQTEGPSKSRKQFYYLLQVDHVDRRRQIIHLQRHKLKYIVPKKSPKDFKGTSNSKQVIAALNDCKKRGFTACFRFQYRKISDKDAEIEPLIWTHIKTTLYGLTKQRRYLLEASHNELLVSDVKLSSKQEASHFVHSCIAAVNRYLALSGYLSKIDMRVGLVGHQFFDGNGEAILDYARKTAQIAFDDDEQILVYEKGRKSVNPLNDSSYRTEVERIINEKRLKYEFRPIYSANSASTIGFLTRCKPVDTYFDSIDELKDYAARTDDLGDLFSTIARNTMPLYVSERQDDKQALFFPVRTEERPYMLTTFARLPKAKTSRIVFLFNETDIKAHFNPTAPGDIYSDMRSIKAKGYSVALELNEGELGLPTTVYDAFDFFVCDFMFAGNAKDMDALVRSQLHVMVEKLLKYHKPIIANDIEGWASLELLVRSGLDFISAECFAPYSEMILPVAPKAIKRVAEFKR</sequence>
<reference evidence="1" key="2">
    <citation type="journal article" date="2021" name="PeerJ">
        <title>Extensive microbial diversity within the chicken gut microbiome revealed by metagenomics and culture.</title>
        <authorList>
            <person name="Gilroy R."/>
            <person name="Ravi A."/>
            <person name="Getino M."/>
            <person name="Pursley I."/>
            <person name="Horton D.L."/>
            <person name="Alikhan N.F."/>
            <person name="Baker D."/>
            <person name="Gharbi K."/>
            <person name="Hall N."/>
            <person name="Watson M."/>
            <person name="Adriaenssens E.M."/>
            <person name="Foster-Nyarko E."/>
            <person name="Jarju S."/>
            <person name="Secka A."/>
            <person name="Antonio M."/>
            <person name="Oren A."/>
            <person name="Chaudhuri R.R."/>
            <person name="La Ragione R."/>
            <person name="Hildebrand F."/>
            <person name="Pallen M.J."/>
        </authorList>
    </citation>
    <scope>NUCLEOTIDE SEQUENCE</scope>
    <source>
        <strain evidence="1">ChiGjej1B1-22543</strain>
    </source>
</reference>
<evidence type="ECO:0000313" key="2">
    <source>
        <dbReference type="Proteomes" id="UP000824070"/>
    </source>
</evidence>
<organism evidence="1 2">
    <name type="scientific">Candidatus Alloenteromonas pullicola</name>
    <dbReference type="NCBI Taxonomy" id="2840784"/>
    <lineage>
        <taxon>Bacteria</taxon>
        <taxon>Bacillati</taxon>
        <taxon>Bacillota</taxon>
        <taxon>Bacillota incertae sedis</taxon>
        <taxon>Candidatus Alloenteromonas</taxon>
    </lineage>
</organism>
<accession>A0A9D1LNI7</accession>
<evidence type="ECO:0000313" key="1">
    <source>
        <dbReference type="EMBL" id="HIU45087.1"/>
    </source>
</evidence>
<reference evidence="1" key="1">
    <citation type="submission" date="2020-10" db="EMBL/GenBank/DDBJ databases">
        <authorList>
            <person name="Gilroy R."/>
        </authorList>
    </citation>
    <scope>NUCLEOTIDE SEQUENCE</scope>
    <source>
        <strain evidence="1">ChiGjej1B1-22543</strain>
    </source>
</reference>
<dbReference type="Proteomes" id="UP000824070">
    <property type="component" value="Unassembled WGS sequence"/>
</dbReference>
<gene>
    <name evidence="1" type="ORF">IAC52_02185</name>
</gene>
<proteinExistence type="predicted"/>
<dbReference type="AlphaFoldDB" id="A0A9D1LNI7"/>
<evidence type="ECO:0008006" key="3">
    <source>
        <dbReference type="Google" id="ProtNLM"/>
    </source>
</evidence>
<dbReference type="EMBL" id="DVMV01000015">
    <property type="protein sequence ID" value="HIU45087.1"/>
    <property type="molecule type" value="Genomic_DNA"/>
</dbReference>
<comment type="caution">
    <text evidence="1">The sequence shown here is derived from an EMBL/GenBank/DDBJ whole genome shotgun (WGS) entry which is preliminary data.</text>
</comment>
<name>A0A9D1LNI7_9FIRM</name>
<protein>
    <recommendedName>
        <fullName evidence="3">EAL domain-containing protein</fullName>
    </recommendedName>
</protein>